<dbReference type="EMBL" id="JADOXO010000017">
    <property type="protein sequence ID" value="KAF9819587.1"/>
    <property type="molecule type" value="Genomic_DNA"/>
</dbReference>
<organism evidence="2 3">
    <name type="scientific">Rhodonia placenta</name>
    <dbReference type="NCBI Taxonomy" id="104341"/>
    <lineage>
        <taxon>Eukaryota</taxon>
        <taxon>Fungi</taxon>
        <taxon>Dikarya</taxon>
        <taxon>Basidiomycota</taxon>
        <taxon>Agaricomycotina</taxon>
        <taxon>Agaricomycetes</taxon>
        <taxon>Polyporales</taxon>
        <taxon>Adustoporiaceae</taxon>
        <taxon>Rhodonia</taxon>
    </lineage>
</organism>
<evidence type="ECO:0000256" key="1">
    <source>
        <dbReference type="SAM" id="MobiDB-lite"/>
    </source>
</evidence>
<name>A0A8H7U5B7_9APHY</name>
<evidence type="ECO:0000313" key="2">
    <source>
        <dbReference type="EMBL" id="KAF9819587.1"/>
    </source>
</evidence>
<proteinExistence type="predicted"/>
<protein>
    <submittedName>
        <fullName evidence="2">Uncharacterized protein</fullName>
    </submittedName>
</protein>
<sequence length="320" mass="34566">MLAKAACDWGAPPRAPPRPRPRAEKKLFSSGRRARLMSRICSTSVARFSASSHVVKVSSSILRYTWEGMPLRYLSRSSRSPYPERSAGPLNSTENSAAAAVKAASFRNGVVTPCTPICTDFCHHIGVGGGASRSPCRGWLQGRTLSALGGTEDAAGAEAAVVALRWSDYEGSECASGLAAETALKALKEARVWREISSRLTWTGDSLGKAGGGGDRARVPRGRSRCKGASRTERMLRSSDRFVAGVILRDRLGCPIGARLLFASVDDSLRAVWNVDVDEILRVECVNLALTGSHNGWGKDGEEPKPRVCEDKYRPLKCRY</sequence>
<feature type="region of interest" description="Disordered" evidence="1">
    <location>
        <begin position="1"/>
        <end position="24"/>
    </location>
</feature>
<dbReference type="AlphaFoldDB" id="A0A8H7U5B7"/>
<accession>A0A8H7U5B7</accession>
<reference evidence="2" key="1">
    <citation type="submission" date="2020-11" db="EMBL/GenBank/DDBJ databases">
        <authorList>
            <person name="Koelle M."/>
            <person name="Horta M.A.C."/>
            <person name="Nowrousian M."/>
            <person name="Ohm R.A."/>
            <person name="Benz P."/>
            <person name="Pilgard A."/>
        </authorList>
    </citation>
    <scope>NUCLEOTIDE SEQUENCE</scope>
    <source>
        <strain evidence="2">FPRL280</strain>
    </source>
</reference>
<comment type="caution">
    <text evidence="2">The sequence shown here is derived from an EMBL/GenBank/DDBJ whole genome shotgun (WGS) entry which is preliminary data.</text>
</comment>
<reference evidence="2" key="2">
    <citation type="journal article" name="Front. Microbiol.">
        <title>Degradative Capacity of Two Strains of Rhodonia placenta: From Phenotype to Genotype.</title>
        <authorList>
            <person name="Kolle M."/>
            <person name="Horta M.A.C."/>
            <person name="Nowrousian M."/>
            <person name="Ohm R.A."/>
            <person name="Benz J.P."/>
            <person name="Pilgard A."/>
        </authorList>
    </citation>
    <scope>NUCLEOTIDE SEQUENCE</scope>
    <source>
        <strain evidence="2">FPRL280</strain>
    </source>
</reference>
<evidence type="ECO:0000313" key="3">
    <source>
        <dbReference type="Proteomes" id="UP000639403"/>
    </source>
</evidence>
<gene>
    <name evidence="2" type="ORF">IEO21_02051</name>
</gene>
<dbReference type="Proteomes" id="UP000639403">
    <property type="component" value="Unassembled WGS sequence"/>
</dbReference>